<organism evidence="2 3">
    <name type="scientific">Roseateles agri</name>
    <dbReference type="NCBI Taxonomy" id="3098619"/>
    <lineage>
        <taxon>Bacteria</taxon>
        <taxon>Pseudomonadati</taxon>
        <taxon>Pseudomonadota</taxon>
        <taxon>Betaproteobacteria</taxon>
        <taxon>Burkholderiales</taxon>
        <taxon>Sphaerotilaceae</taxon>
        <taxon>Roseateles</taxon>
    </lineage>
</organism>
<evidence type="ECO:0000313" key="2">
    <source>
        <dbReference type="EMBL" id="MDY0746456.1"/>
    </source>
</evidence>
<dbReference type="EMBL" id="JAXCLA010000006">
    <property type="protein sequence ID" value="MDY0746456.1"/>
    <property type="molecule type" value="Genomic_DNA"/>
</dbReference>
<proteinExistence type="predicted"/>
<evidence type="ECO:0000256" key="1">
    <source>
        <dbReference type="SAM" id="SignalP"/>
    </source>
</evidence>
<sequence>MPRTTLLLAALLFTGVAHAADDKRADTPPVKPGWTVLPDQVDSADVEPKVEDSVIEDEHTRIEQLRVRGQTQRVKVHKKNGPIPVPDYEIVMGNASYDWTFEAGGTRFSIGRSVWRVLDF</sequence>
<dbReference type="Proteomes" id="UP001285263">
    <property type="component" value="Unassembled WGS sequence"/>
</dbReference>
<keyword evidence="3" id="KW-1185">Reference proteome</keyword>
<evidence type="ECO:0000313" key="3">
    <source>
        <dbReference type="Proteomes" id="UP001285263"/>
    </source>
</evidence>
<comment type="caution">
    <text evidence="2">The sequence shown here is derived from an EMBL/GenBank/DDBJ whole genome shotgun (WGS) entry which is preliminary data.</text>
</comment>
<gene>
    <name evidence="2" type="ORF">SNE35_18230</name>
</gene>
<protein>
    <submittedName>
        <fullName evidence="2">Uncharacterized protein</fullName>
    </submittedName>
</protein>
<reference evidence="2 3" key="1">
    <citation type="submission" date="2023-11" db="EMBL/GenBank/DDBJ databases">
        <title>Paucibacter sp. nov., isolated from fresh soil in Korea.</title>
        <authorList>
            <person name="Le N.T.T."/>
        </authorList>
    </citation>
    <scope>NUCLEOTIDE SEQUENCE [LARGE SCALE GENOMIC DNA]</scope>
    <source>
        <strain evidence="2 3">R3-3</strain>
    </source>
</reference>
<accession>A0ABU5DJI0</accession>
<dbReference type="RefSeq" id="WP_320424381.1">
    <property type="nucleotide sequence ID" value="NZ_JAXCLA010000006.1"/>
</dbReference>
<keyword evidence="1" id="KW-0732">Signal</keyword>
<name>A0ABU5DJI0_9BURK</name>
<feature type="signal peptide" evidence="1">
    <location>
        <begin position="1"/>
        <end position="19"/>
    </location>
</feature>
<feature type="chain" id="PRO_5046590492" evidence="1">
    <location>
        <begin position="20"/>
        <end position="120"/>
    </location>
</feature>